<dbReference type="VEuPathDB" id="PlasmoDB:PGSY75_1237300"/>
<dbReference type="SUPFAM" id="SSF52047">
    <property type="entry name" value="RNI-like"/>
    <property type="match status" value="1"/>
</dbReference>
<organism evidence="1 2">
    <name type="scientific">Plasmodium gaboni</name>
    <dbReference type="NCBI Taxonomy" id="647221"/>
    <lineage>
        <taxon>Eukaryota</taxon>
        <taxon>Sar</taxon>
        <taxon>Alveolata</taxon>
        <taxon>Apicomplexa</taxon>
        <taxon>Aconoidasida</taxon>
        <taxon>Haemosporida</taxon>
        <taxon>Plasmodiidae</taxon>
        <taxon>Plasmodium</taxon>
        <taxon>Plasmodium (Laverania)</taxon>
    </lineage>
</organism>
<dbReference type="RefSeq" id="XP_018640810.1">
    <property type="nucleotide sequence ID" value="XM_018786945.1"/>
</dbReference>
<dbReference type="AlphaFoldDB" id="A0A151LGS4"/>
<proteinExistence type="predicted"/>
<gene>
    <name evidence="1" type="ORF">PGSY75_1237300</name>
</gene>
<comment type="caution">
    <text evidence="1">The sequence shown here is derived from an EMBL/GenBank/DDBJ whole genome shotgun (WGS) entry which is preliminary data.</text>
</comment>
<evidence type="ECO:0000313" key="2">
    <source>
        <dbReference type="Proteomes" id="UP000076004"/>
    </source>
</evidence>
<dbReference type="GeneID" id="29777536"/>
<name>A0A151LGS4_9APIC</name>
<reference evidence="1 2" key="1">
    <citation type="journal article" date="2016" name="Nat. Commun.">
        <title>Genomes of cryptic chimpanzee Plasmodium species reveal key evolutionary events leading to human malaria.</title>
        <authorList>
            <person name="Sundararaman S.A."/>
            <person name="Plenderleith L.J."/>
            <person name="Liu W."/>
            <person name="Loy D.E."/>
            <person name="Learn G.H."/>
            <person name="Li Y."/>
            <person name="Shaw K.S."/>
            <person name="Ayouba A."/>
            <person name="Peeters M."/>
            <person name="Speede S."/>
            <person name="Shaw G.M."/>
            <person name="Bushman F.D."/>
            <person name="Brisson D."/>
            <person name="Rayner J.C."/>
            <person name="Sharp P.M."/>
            <person name="Hahn B.H."/>
        </authorList>
    </citation>
    <scope>NUCLEOTIDE SEQUENCE [LARGE SCALE GENOMIC DNA]</scope>
    <source>
        <strain evidence="1 2">SY75</strain>
    </source>
</reference>
<sequence length="308" mass="36402">MIESSLTAKYILMSDKLRNNTLSDNKLKLKYNNVHKNEMIDYDVIENFCNILKDNKSFKGVLDISYNNLNEINLFNIMCSVYENKNIIGLNIKNNKISKMIFNKILLILEKNYLEYLNIQNTYINTQEIKNIIFTALNKNIISLKLPYLNIENFQFLIHNLKDNNSINKLYFFISYNNQGYKNCIVEDENVINNYEDYTNNVKDLFKELLTVIEKKTNIKCVKCDADCHDKELNEIISFINSTCEKHKNNLEKIHIINDNKMQINSFEKMKLLISDINGKGKHIEKFEREEKIVLDNDVITFLEKMLQ</sequence>
<dbReference type="EMBL" id="LVLB01000013">
    <property type="protein sequence ID" value="KYN98171.1"/>
    <property type="molecule type" value="Genomic_DNA"/>
</dbReference>
<dbReference type="Proteomes" id="UP000076004">
    <property type="component" value="Unassembled WGS sequence"/>
</dbReference>
<dbReference type="InterPro" id="IPR032675">
    <property type="entry name" value="LRR_dom_sf"/>
</dbReference>
<dbReference type="VEuPathDB" id="PlasmoDB:PGABG01_1236100"/>
<accession>A0A151LGS4</accession>
<evidence type="ECO:0000313" key="1">
    <source>
        <dbReference type="EMBL" id="KYN98171.1"/>
    </source>
</evidence>
<evidence type="ECO:0008006" key="3">
    <source>
        <dbReference type="Google" id="ProtNLM"/>
    </source>
</evidence>
<dbReference type="Gene3D" id="3.80.10.10">
    <property type="entry name" value="Ribonuclease Inhibitor"/>
    <property type="match status" value="1"/>
</dbReference>
<protein>
    <recommendedName>
        <fullName evidence="3">Leucine-rich repeat protein</fullName>
    </recommendedName>
</protein>
<dbReference type="KEGG" id="pgab:PGSY75_1237300"/>